<name>A0A7J9J3G8_9ROSI</name>
<comment type="caution">
    <text evidence="1">The sequence shown here is derived from an EMBL/GenBank/DDBJ whole genome shotgun (WGS) entry which is preliminary data.</text>
</comment>
<dbReference type="AlphaFoldDB" id="A0A7J9J3G8"/>
<dbReference type="Proteomes" id="UP000593575">
    <property type="component" value="Unassembled WGS sequence"/>
</dbReference>
<proteinExistence type="predicted"/>
<protein>
    <submittedName>
        <fullName evidence="1">Uncharacterized protein</fullName>
    </submittedName>
</protein>
<organism evidence="1 2">
    <name type="scientific">Gossypium armourianum</name>
    <dbReference type="NCBI Taxonomy" id="34283"/>
    <lineage>
        <taxon>Eukaryota</taxon>
        <taxon>Viridiplantae</taxon>
        <taxon>Streptophyta</taxon>
        <taxon>Embryophyta</taxon>
        <taxon>Tracheophyta</taxon>
        <taxon>Spermatophyta</taxon>
        <taxon>Magnoliopsida</taxon>
        <taxon>eudicotyledons</taxon>
        <taxon>Gunneridae</taxon>
        <taxon>Pentapetalae</taxon>
        <taxon>rosids</taxon>
        <taxon>malvids</taxon>
        <taxon>Malvales</taxon>
        <taxon>Malvaceae</taxon>
        <taxon>Malvoideae</taxon>
        <taxon>Gossypium</taxon>
    </lineage>
</organism>
<sequence>MAENNNQLQERNMRRC</sequence>
<evidence type="ECO:0000313" key="2">
    <source>
        <dbReference type="Proteomes" id="UP000593575"/>
    </source>
</evidence>
<gene>
    <name evidence="1" type="ORF">Goarm_013523</name>
</gene>
<dbReference type="EMBL" id="JABFAE010000005">
    <property type="protein sequence ID" value="MBA0828896.1"/>
    <property type="molecule type" value="Genomic_DNA"/>
</dbReference>
<evidence type="ECO:0000313" key="1">
    <source>
        <dbReference type="EMBL" id="MBA0828896.1"/>
    </source>
</evidence>
<reference evidence="1 2" key="1">
    <citation type="journal article" date="2019" name="Genome Biol. Evol.">
        <title>Insights into the evolution of the New World diploid cottons (Gossypium, subgenus Houzingenia) based on genome sequencing.</title>
        <authorList>
            <person name="Grover C.E."/>
            <person name="Arick M.A. 2nd"/>
            <person name="Thrash A."/>
            <person name="Conover J.L."/>
            <person name="Sanders W.S."/>
            <person name="Peterson D.G."/>
            <person name="Frelichowski J.E."/>
            <person name="Scheffler J.A."/>
            <person name="Scheffler B.E."/>
            <person name="Wendel J.F."/>
        </authorList>
    </citation>
    <scope>NUCLEOTIDE SEQUENCE [LARGE SCALE GENOMIC DNA]</scope>
    <source>
        <strain evidence="1">6</strain>
        <tissue evidence="1">Leaf</tissue>
    </source>
</reference>
<keyword evidence="2" id="KW-1185">Reference proteome</keyword>
<accession>A0A7J9J3G8</accession>